<evidence type="ECO:0000256" key="1">
    <source>
        <dbReference type="SAM" id="Phobius"/>
    </source>
</evidence>
<keyword evidence="1" id="KW-0472">Membrane</keyword>
<gene>
    <name evidence="2" type="ORF">V1478_009815</name>
</gene>
<sequence length="239" mass="26797">MATVFESPFLSNRLRQIEERYEPSTFGRCDCTSYSYLSLSVVLFTVGTAITVFALGDVAEGYVFSNLGHMWLIGPIFICSGLMVAVKCMLYLRRKSVIQMIFHQRQLFRHLQELAASPSVGTSGMGTPGPPSYEVITQAQGSNELPPPSYAEAVSLLRQAGINVPSMSMRICVANLEVRSEFYKGNRLGLFEDISKDEKTLISLIAEEYLVWMIIRMKQFDTVSNIHQSILRNRSAECI</sequence>
<feature type="transmembrane region" description="Helical" evidence="1">
    <location>
        <begin position="68"/>
        <end position="92"/>
    </location>
</feature>
<reference evidence="2 3" key="1">
    <citation type="journal article" date="2024" name="Ann. Entomol. Soc. Am.">
        <title>Genomic analyses of the southern and eastern yellowjacket wasps (Hymenoptera: Vespidae) reveal evolutionary signatures of social life.</title>
        <authorList>
            <person name="Catto M.A."/>
            <person name="Caine P.B."/>
            <person name="Orr S.E."/>
            <person name="Hunt B.G."/>
            <person name="Goodisman M.A.D."/>
        </authorList>
    </citation>
    <scope>NUCLEOTIDE SEQUENCE [LARGE SCALE GENOMIC DNA]</scope>
    <source>
        <strain evidence="2">233</strain>
        <tissue evidence="2">Head and thorax</tissue>
    </source>
</reference>
<name>A0ABD2AJI2_VESSQ</name>
<keyword evidence="1" id="KW-0812">Transmembrane</keyword>
<keyword evidence="3" id="KW-1185">Reference proteome</keyword>
<evidence type="ECO:0000313" key="3">
    <source>
        <dbReference type="Proteomes" id="UP001607302"/>
    </source>
</evidence>
<dbReference type="AlphaFoldDB" id="A0ABD2AJI2"/>
<proteinExistence type="predicted"/>
<keyword evidence="1" id="KW-1133">Transmembrane helix</keyword>
<protein>
    <submittedName>
        <fullName evidence="2">Uncharacterized protein</fullName>
    </submittedName>
</protein>
<evidence type="ECO:0000313" key="2">
    <source>
        <dbReference type="EMBL" id="KAL2720769.1"/>
    </source>
</evidence>
<dbReference type="Proteomes" id="UP001607302">
    <property type="component" value="Unassembled WGS sequence"/>
</dbReference>
<dbReference type="EMBL" id="JAUDFV010000144">
    <property type="protein sequence ID" value="KAL2720769.1"/>
    <property type="molecule type" value="Genomic_DNA"/>
</dbReference>
<accession>A0ABD2AJI2</accession>
<organism evidence="2 3">
    <name type="scientific">Vespula squamosa</name>
    <name type="common">Southern yellow jacket</name>
    <name type="synonym">Wasp</name>
    <dbReference type="NCBI Taxonomy" id="30214"/>
    <lineage>
        <taxon>Eukaryota</taxon>
        <taxon>Metazoa</taxon>
        <taxon>Ecdysozoa</taxon>
        <taxon>Arthropoda</taxon>
        <taxon>Hexapoda</taxon>
        <taxon>Insecta</taxon>
        <taxon>Pterygota</taxon>
        <taxon>Neoptera</taxon>
        <taxon>Endopterygota</taxon>
        <taxon>Hymenoptera</taxon>
        <taxon>Apocrita</taxon>
        <taxon>Aculeata</taxon>
        <taxon>Vespoidea</taxon>
        <taxon>Vespidae</taxon>
        <taxon>Vespinae</taxon>
        <taxon>Vespula</taxon>
    </lineage>
</organism>
<comment type="caution">
    <text evidence="2">The sequence shown here is derived from an EMBL/GenBank/DDBJ whole genome shotgun (WGS) entry which is preliminary data.</text>
</comment>
<feature type="transmembrane region" description="Helical" evidence="1">
    <location>
        <begin position="34"/>
        <end position="56"/>
    </location>
</feature>